<reference evidence="7" key="1">
    <citation type="journal article" date="2017" name="Nature">
        <title>The sunflower genome provides insights into oil metabolism, flowering and Asterid evolution.</title>
        <authorList>
            <person name="Badouin H."/>
            <person name="Gouzy J."/>
            <person name="Grassa C.J."/>
            <person name="Murat F."/>
            <person name="Staton S.E."/>
            <person name="Cottret L."/>
            <person name="Lelandais-Briere C."/>
            <person name="Owens G.L."/>
            <person name="Carrere S."/>
            <person name="Mayjonade B."/>
            <person name="Legrand L."/>
            <person name="Gill N."/>
            <person name="Kane N.C."/>
            <person name="Bowers J.E."/>
            <person name="Hubner S."/>
            <person name="Bellec A."/>
            <person name="Berard A."/>
            <person name="Berges H."/>
            <person name="Blanchet N."/>
            <person name="Boniface M.C."/>
            <person name="Brunel D."/>
            <person name="Catrice O."/>
            <person name="Chaidir N."/>
            <person name="Claudel C."/>
            <person name="Donnadieu C."/>
            <person name="Faraut T."/>
            <person name="Fievet G."/>
            <person name="Helmstetter N."/>
            <person name="King M."/>
            <person name="Knapp S.J."/>
            <person name="Lai Z."/>
            <person name="Le Paslier M.C."/>
            <person name="Lippi Y."/>
            <person name="Lorenzon L."/>
            <person name="Mandel J.R."/>
            <person name="Marage G."/>
            <person name="Marchand G."/>
            <person name="Marquand E."/>
            <person name="Bret-Mestries E."/>
            <person name="Morien E."/>
            <person name="Nambeesan S."/>
            <person name="Nguyen T."/>
            <person name="Pegot-Espagnet P."/>
            <person name="Pouilly N."/>
            <person name="Raftis F."/>
            <person name="Sallet E."/>
            <person name="Schiex T."/>
            <person name="Thomas J."/>
            <person name="Vandecasteele C."/>
            <person name="Vares D."/>
            <person name="Vear F."/>
            <person name="Vautrin S."/>
            <person name="Crespi M."/>
            <person name="Mangin B."/>
            <person name="Burke J.M."/>
            <person name="Salse J."/>
            <person name="Munos S."/>
            <person name="Vincourt P."/>
            <person name="Rieseberg L.H."/>
            <person name="Langlade N.B."/>
        </authorList>
    </citation>
    <scope>NUCLEOTIDE SEQUENCE [LARGE SCALE GENOMIC DNA]</scope>
    <source>
        <strain evidence="7">cv. SF193</strain>
    </source>
</reference>
<keyword evidence="3" id="KW-0862">Zinc</keyword>
<evidence type="ECO:0000256" key="2">
    <source>
        <dbReference type="ARBA" id="ARBA00022771"/>
    </source>
</evidence>
<evidence type="ECO:0000313" key="7">
    <source>
        <dbReference type="Proteomes" id="UP000215914"/>
    </source>
</evidence>
<feature type="signal peptide" evidence="4">
    <location>
        <begin position="1"/>
        <end position="18"/>
    </location>
</feature>
<keyword evidence="7" id="KW-1185">Reference proteome</keyword>
<dbReference type="GO" id="GO:0008270">
    <property type="term" value="F:zinc ion binding"/>
    <property type="evidence" value="ECO:0007669"/>
    <property type="project" value="UniProtKB-KW"/>
</dbReference>
<dbReference type="PANTHER" id="PTHR46214">
    <property type="entry name" value="ZINC FINGER, RING-CH-TYPE"/>
    <property type="match status" value="1"/>
</dbReference>
<dbReference type="PANTHER" id="PTHR46214:SF30">
    <property type="entry name" value="OS01G0850200 PROTEIN"/>
    <property type="match status" value="1"/>
</dbReference>
<dbReference type="SUPFAM" id="SSF57850">
    <property type="entry name" value="RING/U-box"/>
    <property type="match status" value="1"/>
</dbReference>
<feature type="chain" id="PRO_5012987690" evidence="4">
    <location>
        <begin position="19"/>
        <end position="153"/>
    </location>
</feature>
<evidence type="ECO:0000256" key="3">
    <source>
        <dbReference type="ARBA" id="ARBA00022833"/>
    </source>
</evidence>
<keyword evidence="1" id="KW-0479">Metal-binding</keyword>
<protein>
    <submittedName>
        <fullName evidence="6">Putative zinc finger, RING-CH-type, Zinc finger, RING/FYVE/PHD-type</fullName>
    </submittedName>
</protein>
<dbReference type="InterPro" id="IPR011016">
    <property type="entry name" value="Znf_RING-CH"/>
</dbReference>
<dbReference type="InParanoid" id="A0A251TYI9"/>
<organism evidence="6 7">
    <name type="scientific">Helianthus annuus</name>
    <name type="common">Common sunflower</name>
    <dbReference type="NCBI Taxonomy" id="4232"/>
    <lineage>
        <taxon>Eukaryota</taxon>
        <taxon>Viridiplantae</taxon>
        <taxon>Streptophyta</taxon>
        <taxon>Embryophyta</taxon>
        <taxon>Tracheophyta</taxon>
        <taxon>Spermatophyta</taxon>
        <taxon>Magnoliopsida</taxon>
        <taxon>eudicotyledons</taxon>
        <taxon>Gunneridae</taxon>
        <taxon>Pentapetalae</taxon>
        <taxon>asterids</taxon>
        <taxon>campanulids</taxon>
        <taxon>Asterales</taxon>
        <taxon>Asteraceae</taxon>
        <taxon>Asteroideae</taxon>
        <taxon>Heliantheae alliance</taxon>
        <taxon>Heliantheae</taxon>
        <taxon>Helianthus</taxon>
    </lineage>
</organism>
<gene>
    <name evidence="6" type="ORF">HannXRQ_Chr09g0268741</name>
</gene>
<dbReference type="Pfam" id="PF12906">
    <property type="entry name" value="RINGv"/>
    <property type="match status" value="1"/>
</dbReference>
<proteinExistence type="predicted"/>
<evidence type="ECO:0000259" key="5">
    <source>
        <dbReference type="PROSITE" id="PS51292"/>
    </source>
</evidence>
<accession>A0A251TYI9</accession>
<feature type="domain" description="RING-CH-type" evidence="5">
    <location>
        <begin position="88"/>
        <end position="153"/>
    </location>
</feature>
<name>A0A251TYI9_HELAN</name>
<dbReference type="InterPro" id="IPR013083">
    <property type="entry name" value="Znf_RING/FYVE/PHD"/>
</dbReference>
<keyword evidence="4" id="KW-0732">Signal</keyword>
<keyword evidence="2" id="KW-0863">Zinc-finger</keyword>
<dbReference type="OMA" id="AANIEIV"/>
<dbReference type="STRING" id="4232.A0A251TYI9"/>
<dbReference type="Proteomes" id="UP000215914">
    <property type="component" value="Chromosome 9"/>
</dbReference>
<sequence>MMKICLLLKMAAVFGGTGERCNGHKFLKAQLDLEAKDHSRRHSTAANIEIVGAVVSDEEEKGRESTVSDFSIVDLESGGGAAHNDKVHWSKIEGDCRICHLSIDLTNQDSKNGSPIELGCSCKDDLAVAHKYCAEAWFKIKGGDWWLTVNGRW</sequence>
<dbReference type="Gene3D" id="3.30.40.10">
    <property type="entry name" value="Zinc/RING finger domain, C3HC4 (zinc finger)"/>
    <property type="match status" value="1"/>
</dbReference>
<evidence type="ECO:0000313" key="6">
    <source>
        <dbReference type="EMBL" id="OTG16195.1"/>
    </source>
</evidence>
<dbReference type="AlphaFoldDB" id="A0A251TYI9"/>
<dbReference type="PROSITE" id="PS51292">
    <property type="entry name" value="ZF_RING_CH"/>
    <property type="match status" value="1"/>
</dbReference>
<dbReference type="SMART" id="SM00744">
    <property type="entry name" value="RINGv"/>
    <property type="match status" value="1"/>
</dbReference>
<evidence type="ECO:0000256" key="4">
    <source>
        <dbReference type="SAM" id="SignalP"/>
    </source>
</evidence>
<evidence type="ECO:0000256" key="1">
    <source>
        <dbReference type="ARBA" id="ARBA00022723"/>
    </source>
</evidence>
<dbReference type="EMBL" id="CM007898">
    <property type="protein sequence ID" value="OTG16195.1"/>
    <property type="molecule type" value="Genomic_DNA"/>
</dbReference>